<dbReference type="EMBL" id="JARPUR010000005">
    <property type="protein sequence ID" value="KAK4876479.1"/>
    <property type="molecule type" value="Genomic_DNA"/>
</dbReference>
<proteinExistence type="predicted"/>
<gene>
    <name evidence="1" type="ORF">RN001_012901</name>
</gene>
<name>A0AAN7SFG0_9COLE</name>
<comment type="caution">
    <text evidence="1">The sequence shown here is derived from an EMBL/GenBank/DDBJ whole genome shotgun (WGS) entry which is preliminary data.</text>
</comment>
<evidence type="ECO:0000313" key="1">
    <source>
        <dbReference type="EMBL" id="KAK4876479.1"/>
    </source>
</evidence>
<reference evidence="2" key="1">
    <citation type="submission" date="2023-01" db="EMBL/GenBank/DDBJ databases">
        <title>Key to firefly adult light organ development and bioluminescence: homeobox transcription factors regulate luciferase expression and transportation to peroxisome.</title>
        <authorList>
            <person name="Fu X."/>
        </authorList>
    </citation>
    <scope>NUCLEOTIDE SEQUENCE [LARGE SCALE GENOMIC DNA]</scope>
</reference>
<protein>
    <submittedName>
        <fullName evidence="1">Uncharacterized protein</fullName>
    </submittedName>
</protein>
<sequence>MYRNTPHCSTGETPSKRMFNRNINTIINKGGREVSFNKNEEVYVRDYRLPNKKSWIKATIDEVLGARTYWVKLENGTIWKRHTDQIIKIGDYCKNNDVQDKNPTLSVEQEMQKLRPFLLSQTKDIACSTQEIETNDSCKEKVTDHSCNSPVRRSHRIRKAPDRLDL</sequence>
<dbReference type="Proteomes" id="UP001353858">
    <property type="component" value="Unassembled WGS sequence"/>
</dbReference>
<accession>A0AAN7SFG0</accession>
<keyword evidence="2" id="KW-1185">Reference proteome</keyword>
<dbReference type="AlphaFoldDB" id="A0AAN7SFG0"/>
<evidence type="ECO:0000313" key="2">
    <source>
        <dbReference type="Proteomes" id="UP001353858"/>
    </source>
</evidence>
<organism evidence="1 2">
    <name type="scientific">Aquatica leii</name>
    <dbReference type="NCBI Taxonomy" id="1421715"/>
    <lineage>
        <taxon>Eukaryota</taxon>
        <taxon>Metazoa</taxon>
        <taxon>Ecdysozoa</taxon>
        <taxon>Arthropoda</taxon>
        <taxon>Hexapoda</taxon>
        <taxon>Insecta</taxon>
        <taxon>Pterygota</taxon>
        <taxon>Neoptera</taxon>
        <taxon>Endopterygota</taxon>
        <taxon>Coleoptera</taxon>
        <taxon>Polyphaga</taxon>
        <taxon>Elateriformia</taxon>
        <taxon>Elateroidea</taxon>
        <taxon>Lampyridae</taxon>
        <taxon>Luciolinae</taxon>
        <taxon>Aquatica</taxon>
    </lineage>
</organism>